<sequence length="52" mass="6225">MRKMPSANLKLEMGFPPVDIELWWSWRVTCIIFSRKKVEQDKREQACLTEAQ</sequence>
<accession>A0A9D4GZD6</accession>
<dbReference type="EMBL" id="JAIWYP010000005">
    <property type="protein sequence ID" value="KAH3824246.1"/>
    <property type="molecule type" value="Genomic_DNA"/>
</dbReference>
<name>A0A9D4GZD6_DREPO</name>
<organism evidence="1 2">
    <name type="scientific">Dreissena polymorpha</name>
    <name type="common">Zebra mussel</name>
    <name type="synonym">Mytilus polymorpha</name>
    <dbReference type="NCBI Taxonomy" id="45954"/>
    <lineage>
        <taxon>Eukaryota</taxon>
        <taxon>Metazoa</taxon>
        <taxon>Spiralia</taxon>
        <taxon>Lophotrochozoa</taxon>
        <taxon>Mollusca</taxon>
        <taxon>Bivalvia</taxon>
        <taxon>Autobranchia</taxon>
        <taxon>Heteroconchia</taxon>
        <taxon>Euheterodonta</taxon>
        <taxon>Imparidentia</taxon>
        <taxon>Neoheterodontei</taxon>
        <taxon>Myida</taxon>
        <taxon>Dreissenoidea</taxon>
        <taxon>Dreissenidae</taxon>
        <taxon>Dreissena</taxon>
    </lineage>
</organism>
<protein>
    <submittedName>
        <fullName evidence="1">Uncharacterized protein</fullName>
    </submittedName>
</protein>
<dbReference type="Proteomes" id="UP000828390">
    <property type="component" value="Unassembled WGS sequence"/>
</dbReference>
<comment type="caution">
    <text evidence="1">The sequence shown here is derived from an EMBL/GenBank/DDBJ whole genome shotgun (WGS) entry which is preliminary data.</text>
</comment>
<evidence type="ECO:0000313" key="2">
    <source>
        <dbReference type="Proteomes" id="UP000828390"/>
    </source>
</evidence>
<gene>
    <name evidence="1" type="ORF">DPMN_126079</name>
</gene>
<keyword evidence="2" id="KW-1185">Reference proteome</keyword>
<reference evidence="1" key="2">
    <citation type="submission" date="2020-11" db="EMBL/GenBank/DDBJ databases">
        <authorList>
            <person name="McCartney M.A."/>
            <person name="Auch B."/>
            <person name="Kono T."/>
            <person name="Mallez S."/>
            <person name="Becker A."/>
            <person name="Gohl D.M."/>
            <person name="Silverstein K.A.T."/>
            <person name="Koren S."/>
            <person name="Bechman K.B."/>
            <person name="Herman A."/>
            <person name="Abrahante J.E."/>
            <person name="Garbe J."/>
        </authorList>
    </citation>
    <scope>NUCLEOTIDE SEQUENCE</scope>
    <source>
        <strain evidence="1">Duluth1</strain>
        <tissue evidence="1">Whole animal</tissue>
    </source>
</reference>
<reference evidence="1" key="1">
    <citation type="journal article" date="2019" name="bioRxiv">
        <title>The Genome of the Zebra Mussel, Dreissena polymorpha: A Resource for Invasive Species Research.</title>
        <authorList>
            <person name="McCartney M.A."/>
            <person name="Auch B."/>
            <person name="Kono T."/>
            <person name="Mallez S."/>
            <person name="Zhang Y."/>
            <person name="Obille A."/>
            <person name="Becker A."/>
            <person name="Abrahante J.E."/>
            <person name="Garbe J."/>
            <person name="Badalamenti J.P."/>
            <person name="Herman A."/>
            <person name="Mangelson H."/>
            <person name="Liachko I."/>
            <person name="Sullivan S."/>
            <person name="Sone E.D."/>
            <person name="Koren S."/>
            <person name="Silverstein K.A.T."/>
            <person name="Beckman K.B."/>
            <person name="Gohl D.M."/>
        </authorList>
    </citation>
    <scope>NUCLEOTIDE SEQUENCE</scope>
    <source>
        <strain evidence="1">Duluth1</strain>
        <tissue evidence="1">Whole animal</tissue>
    </source>
</reference>
<proteinExistence type="predicted"/>
<evidence type="ECO:0000313" key="1">
    <source>
        <dbReference type="EMBL" id="KAH3824246.1"/>
    </source>
</evidence>
<dbReference type="AlphaFoldDB" id="A0A9D4GZD6"/>